<keyword evidence="5" id="KW-1017">Isopeptide bond</keyword>
<dbReference type="KEGG" id="aprc:113863566"/>
<evidence type="ECO:0000256" key="9">
    <source>
        <dbReference type="RuleBase" id="RU361190"/>
    </source>
</evidence>
<feature type="region of interest" description="Disordered" evidence="10">
    <location>
        <begin position="1"/>
        <end position="26"/>
    </location>
</feature>
<dbReference type="PANTHER" id="PTHR10562">
    <property type="entry name" value="SMALL UBIQUITIN-RELATED MODIFIER"/>
    <property type="match status" value="1"/>
</dbReference>
<organism evidence="12 13">
    <name type="scientific">Abrus precatorius</name>
    <name type="common">Indian licorice</name>
    <name type="synonym">Glycine abrus</name>
    <dbReference type="NCBI Taxonomy" id="3816"/>
    <lineage>
        <taxon>Eukaryota</taxon>
        <taxon>Viridiplantae</taxon>
        <taxon>Streptophyta</taxon>
        <taxon>Embryophyta</taxon>
        <taxon>Tracheophyta</taxon>
        <taxon>Spermatophyta</taxon>
        <taxon>Magnoliopsida</taxon>
        <taxon>eudicotyledons</taxon>
        <taxon>Gunneridae</taxon>
        <taxon>Pentapetalae</taxon>
        <taxon>rosids</taxon>
        <taxon>fabids</taxon>
        <taxon>Fabales</taxon>
        <taxon>Fabaceae</taxon>
        <taxon>Papilionoideae</taxon>
        <taxon>50 kb inversion clade</taxon>
        <taxon>NPAAA clade</taxon>
        <taxon>indigoferoid/millettioid clade</taxon>
        <taxon>Abreae</taxon>
        <taxon>Abrus</taxon>
    </lineage>
</organism>
<dbReference type="PROSITE" id="PS50053">
    <property type="entry name" value="UBIQUITIN_2"/>
    <property type="match status" value="1"/>
</dbReference>
<comment type="subcellular location">
    <subcellularLocation>
        <location evidence="2">Cytoplasm</location>
    </subcellularLocation>
    <subcellularLocation>
        <location evidence="1 9">Nucleus</location>
    </subcellularLocation>
</comment>
<feature type="domain" description="Ubiquitin-like" evidence="11">
    <location>
        <begin position="21"/>
        <end position="98"/>
    </location>
</feature>
<dbReference type="CDD" id="cd16116">
    <property type="entry name" value="Ubl_Smt3_like"/>
    <property type="match status" value="1"/>
</dbReference>
<comment type="subunit">
    <text evidence="8">Interacts with SAE2, SCE1, SIZ1 and MMS21. Interacts with HSFA2. Covalently attached to ABI5, FLD, GTE3, HSFA2 and ICE1.</text>
</comment>
<protein>
    <recommendedName>
        <fullName evidence="9">Small ubiquitin-related modifier</fullName>
        <shortName evidence="9">SUMO</shortName>
    </recommendedName>
</protein>
<dbReference type="InterPro" id="IPR022617">
    <property type="entry name" value="Rad60/SUMO-like_dom"/>
</dbReference>
<evidence type="ECO:0000256" key="6">
    <source>
        <dbReference type="ARBA" id="ARBA00022786"/>
    </source>
</evidence>
<dbReference type="InterPro" id="IPR029071">
    <property type="entry name" value="Ubiquitin-like_domsf"/>
</dbReference>
<keyword evidence="6 9" id="KW-0833">Ubl conjugation pathway</keyword>
<dbReference type="OrthoDB" id="442921at2759"/>
<evidence type="ECO:0000256" key="5">
    <source>
        <dbReference type="ARBA" id="ARBA00022499"/>
    </source>
</evidence>
<reference evidence="12" key="1">
    <citation type="journal article" date="2019" name="Toxins">
        <title>Detection of Abrin-Like and Prepropulchellin-Like Toxin Genes and Transcripts Using Whole Genome Sequencing and Full-Length Transcript Sequencing of Abrus precatorius.</title>
        <authorList>
            <person name="Hovde B.T."/>
            <person name="Daligault H.E."/>
            <person name="Hanschen E.R."/>
            <person name="Kunde Y.A."/>
            <person name="Johnson M.B."/>
            <person name="Starkenburg S.R."/>
            <person name="Johnson S.L."/>
        </authorList>
    </citation>
    <scope>NUCLEOTIDE SEQUENCE [LARGE SCALE GENOMIC DNA]</scope>
</reference>
<dbReference type="GO" id="GO:0005737">
    <property type="term" value="C:cytoplasm"/>
    <property type="evidence" value="ECO:0007669"/>
    <property type="project" value="UniProtKB-SubCell"/>
</dbReference>
<evidence type="ECO:0000313" key="13">
    <source>
        <dbReference type="RefSeq" id="XP_027352998.1"/>
    </source>
</evidence>
<name>A0A8B8LCI8_ABRPR</name>
<evidence type="ECO:0000256" key="3">
    <source>
        <dbReference type="ARBA" id="ARBA00009185"/>
    </source>
</evidence>
<evidence type="ECO:0000256" key="1">
    <source>
        <dbReference type="ARBA" id="ARBA00004123"/>
    </source>
</evidence>
<evidence type="ECO:0000256" key="7">
    <source>
        <dbReference type="ARBA" id="ARBA00023242"/>
    </source>
</evidence>
<dbReference type="SMART" id="SM00213">
    <property type="entry name" value="UBQ"/>
    <property type="match status" value="1"/>
</dbReference>
<evidence type="ECO:0000256" key="4">
    <source>
        <dbReference type="ARBA" id="ARBA00022490"/>
    </source>
</evidence>
<dbReference type="GeneID" id="113863566"/>
<dbReference type="FunFam" id="3.10.20.90:FF:000171">
    <property type="entry name" value="Small ubiquitin-related modifier"/>
    <property type="match status" value="1"/>
</dbReference>
<dbReference type="RefSeq" id="XP_027352998.1">
    <property type="nucleotide sequence ID" value="XM_027497197.1"/>
</dbReference>
<evidence type="ECO:0000256" key="2">
    <source>
        <dbReference type="ARBA" id="ARBA00004496"/>
    </source>
</evidence>
<reference evidence="13" key="2">
    <citation type="submission" date="2025-08" db="UniProtKB">
        <authorList>
            <consortium name="RefSeq"/>
        </authorList>
    </citation>
    <scope>IDENTIFICATION</scope>
    <source>
        <tissue evidence="13">Young leaves</tissue>
    </source>
</reference>
<keyword evidence="4" id="KW-0963">Cytoplasm</keyword>
<proteinExistence type="inferred from homology"/>
<evidence type="ECO:0000256" key="10">
    <source>
        <dbReference type="SAM" id="MobiDB-lite"/>
    </source>
</evidence>
<evidence type="ECO:0000313" key="12">
    <source>
        <dbReference type="Proteomes" id="UP000694853"/>
    </source>
</evidence>
<dbReference type="SUPFAM" id="SSF54236">
    <property type="entry name" value="Ubiquitin-like"/>
    <property type="match status" value="1"/>
</dbReference>
<dbReference type="Proteomes" id="UP000694853">
    <property type="component" value="Unplaced"/>
</dbReference>
<comment type="similarity">
    <text evidence="3 9">Belongs to the ubiquitin family. SUMO subfamily.</text>
</comment>
<dbReference type="Gene3D" id="3.10.20.90">
    <property type="entry name" value="Phosphatidylinositol 3-kinase Catalytic Subunit, Chain A, domain 1"/>
    <property type="match status" value="1"/>
</dbReference>
<gene>
    <name evidence="13" type="primary">LOC113863566</name>
</gene>
<accession>A0A8B8LCI8</accession>
<dbReference type="Pfam" id="PF11976">
    <property type="entry name" value="Rad60-SLD"/>
    <property type="match status" value="1"/>
</dbReference>
<dbReference type="GO" id="GO:0005634">
    <property type="term" value="C:nucleus"/>
    <property type="evidence" value="ECO:0007669"/>
    <property type="project" value="UniProtKB-SubCell"/>
</dbReference>
<evidence type="ECO:0000256" key="8">
    <source>
        <dbReference type="ARBA" id="ARBA00063908"/>
    </source>
</evidence>
<keyword evidence="12" id="KW-1185">Reference proteome</keyword>
<sequence>MSASGGRGSQEEEKKPADQGGHINLKVKGQDGNEIFFRIKRSTQLKKLMNAYCDRQSVDFNSIAFLFDGRRLRDEQTPDELEMEDGDEIDAMLHQTGGGH</sequence>
<keyword evidence="7 9" id="KW-0539">Nucleus</keyword>
<dbReference type="AlphaFoldDB" id="A0A8B8LCI8"/>
<evidence type="ECO:0000259" key="11">
    <source>
        <dbReference type="PROSITE" id="PS50053"/>
    </source>
</evidence>
<dbReference type="InterPro" id="IPR000626">
    <property type="entry name" value="Ubiquitin-like_dom"/>
</dbReference>